<comment type="cofactor">
    <cofactor evidence="2">
        <name>thiamine diphosphate</name>
        <dbReference type="ChEBI" id="CHEBI:58937"/>
    </cofactor>
</comment>
<comment type="cofactor">
    <cofactor evidence="3">
        <name>[4Fe-4S] cluster</name>
        <dbReference type="ChEBI" id="CHEBI:49883"/>
    </cofactor>
</comment>
<comment type="caution">
    <text evidence="12">The sequence shown here is derived from an EMBL/GenBank/DDBJ whole genome shotgun (WGS) entry which is preliminary data.</text>
</comment>
<dbReference type="Pfam" id="PF12367">
    <property type="entry name" value="PFO_beta_C"/>
    <property type="match status" value="1"/>
</dbReference>
<dbReference type="InterPro" id="IPR029061">
    <property type="entry name" value="THDP-binding"/>
</dbReference>
<keyword evidence="4" id="KW-0479">Metal-binding</keyword>
<proteinExistence type="predicted"/>
<dbReference type="Proteomes" id="UP000034601">
    <property type="component" value="Unassembled WGS sequence"/>
</dbReference>
<keyword evidence="8" id="KW-0411">Iron-sulfur</keyword>
<dbReference type="InterPro" id="IPR011766">
    <property type="entry name" value="TPP_enzyme_TPP-bd"/>
</dbReference>
<evidence type="ECO:0000256" key="5">
    <source>
        <dbReference type="ARBA" id="ARBA00022842"/>
    </source>
</evidence>
<evidence type="ECO:0000259" key="11">
    <source>
        <dbReference type="Pfam" id="PF12367"/>
    </source>
</evidence>
<evidence type="ECO:0000313" key="12">
    <source>
        <dbReference type="EMBL" id="KKR82498.1"/>
    </source>
</evidence>
<dbReference type="GO" id="GO:0016625">
    <property type="term" value="F:oxidoreductase activity, acting on the aldehyde or oxo group of donors, iron-sulfur protein as acceptor"/>
    <property type="evidence" value="ECO:0007669"/>
    <property type="project" value="UniProtKB-ARBA"/>
</dbReference>
<dbReference type="AlphaFoldDB" id="A0A0G0U085"/>
<evidence type="ECO:0000256" key="1">
    <source>
        <dbReference type="ARBA" id="ARBA00001946"/>
    </source>
</evidence>
<keyword evidence="5" id="KW-0460">Magnesium</keyword>
<keyword evidence="9" id="KW-0786">Thiamine pyrophosphate</keyword>
<evidence type="ECO:0000256" key="3">
    <source>
        <dbReference type="ARBA" id="ARBA00001966"/>
    </source>
</evidence>
<name>A0A0G0U085_9BACT</name>
<dbReference type="GO" id="GO:0046872">
    <property type="term" value="F:metal ion binding"/>
    <property type="evidence" value="ECO:0007669"/>
    <property type="project" value="UniProtKB-KW"/>
</dbReference>
<dbReference type="PATRIC" id="fig|1618424.3.peg.949"/>
<evidence type="ECO:0000259" key="10">
    <source>
        <dbReference type="Pfam" id="PF02775"/>
    </source>
</evidence>
<dbReference type="InterPro" id="IPR011896">
    <property type="entry name" value="OFOB"/>
</dbReference>
<evidence type="ECO:0000256" key="2">
    <source>
        <dbReference type="ARBA" id="ARBA00001964"/>
    </source>
</evidence>
<evidence type="ECO:0000256" key="4">
    <source>
        <dbReference type="ARBA" id="ARBA00022723"/>
    </source>
</evidence>
<reference evidence="12 13" key="1">
    <citation type="journal article" date="2015" name="Nature">
        <title>rRNA introns, odd ribosomes, and small enigmatic genomes across a large radiation of phyla.</title>
        <authorList>
            <person name="Brown C.T."/>
            <person name="Hug L.A."/>
            <person name="Thomas B.C."/>
            <person name="Sharon I."/>
            <person name="Castelle C.J."/>
            <person name="Singh A."/>
            <person name="Wilkins M.J."/>
            <person name="Williams K.H."/>
            <person name="Banfield J.F."/>
        </authorList>
    </citation>
    <scope>NUCLEOTIDE SEQUENCE [LARGE SCALE GENOMIC DNA]</scope>
</reference>
<protein>
    <submittedName>
        <fullName evidence="12">2-oxoacid:ferredoxin oxidoreductase subunit beta</fullName>
    </submittedName>
</protein>
<dbReference type="GO" id="GO:0045333">
    <property type="term" value="P:cellular respiration"/>
    <property type="evidence" value="ECO:0007669"/>
    <property type="project" value="UniProtKB-ARBA"/>
</dbReference>
<evidence type="ECO:0000256" key="6">
    <source>
        <dbReference type="ARBA" id="ARBA00023002"/>
    </source>
</evidence>
<dbReference type="GO" id="GO:0030976">
    <property type="term" value="F:thiamine pyrophosphate binding"/>
    <property type="evidence" value="ECO:0007669"/>
    <property type="project" value="InterPro"/>
</dbReference>
<dbReference type="InterPro" id="IPR051457">
    <property type="entry name" value="2-oxoacid:Fd_oxidoreductase"/>
</dbReference>
<evidence type="ECO:0000256" key="9">
    <source>
        <dbReference type="ARBA" id="ARBA00023052"/>
    </source>
</evidence>
<dbReference type="GO" id="GO:0051536">
    <property type="term" value="F:iron-sulfur cluster binding"/>
    <property type="evidence" value="ECO:0007669"/>
    <property type="project" value="UniProtKB-KW"/>
</dbReference>
<evidence type="ECO:0000256" key="8">
    <source>
        <dbReference type="ARBA" id="ARBA00023014"/>
    </source>
</evidence>
<sequence length="282" mass="30991">MDKLEDLQTPTWCPGCGNFGLWGAFKNAALKKGWDNTNSVLVAGIGCHGNILNFIRLTSFEGLHGRALPLATGIKIANHRLNVFVFTGDGDCLGEGGNHFIHTCRRNHNLTVLLHNNAIYGLTTGQTTPTSPHSFKSKSTPQGNPDWPISPLGLAIASGATFVARGYSGNLPKLTELIIQANEHQGLSVVEILQPCTTWNKEYTHPFFQENTYFLGENHDTSSKEAAFDKSLQWGVKQIPLGIFYQVEAPTFESQLLQIAEKPLIESSPKGRDLSELLKKYT</sequence>
<organism evidence="12 13">
    <name type="scientific">Candidatus Daviesbacteria bacterium GW2011_GWA2_40_9</name>
    <dbReference type="NCBI Taxonomy" id="1618424"/>
    <lineage>
        <taxon>Bacteria</taxon>
        <taxon>Candidatus Daviesiibacteriota</taxon>
    </lineage>
</organism>
<keyword evidence="7" id="KW-0408">Iron</keyword>
<dbReference type="InterPro" id="IPR032686">
    <property type="entry name" value="PFO_beta_C"/>
</dbReference>
<dbReference type="Pfam" id="PF02775">
    <property type="entry name" value="TPP_enzyme_C"/>
    <property type="match status" value="1"/>
</dbReference>
<evidence type="ECO:0000313" key="13">
    <source>
        <dbReference type="Proteomes" id="UP000034601"/>
    </source>
</evidence>
<dbReference type="CDD" id="cd03375">
    <property type="entry name" value="TPP_OGFOR"/>
    <property type="match status" value="1"/>
</dbReference>
<gene>
    <name evidence="12" type="ORF">UU29_C0012G0036</name>
</gene>
<dbReference type="SUPFAM" id="SSF52518">
    <property type="entry name" value="Thiamin diphosphate-binding fold (THDP-binding)"/>
    <property type="match status" value="1"/>
</dbReference>
<dbReference type="NCBIfam" id="TIGR02177">
    <property type="entry name" value="PorB_KorB"/>
    <property type="match status" value="1"/>
</dbReference>
<accession>A0A0G0U085</accession>
<dbReference type="Gene3D" id="3.40.50.970">
    <property type="match status" value="1"/>
</dbReference>
<evidence type="ECO:0000256" key="7">
    <source>
        <dbReference type="ARBA" id="ARBA00023004"/>
    </source>
</evidence>
<dbReference type="PANTHER" id="PTHR48084:SF4">
    <property type="entry name" value="2-OXOGLUTARATE OXIDOREDUCTASE SUBUNIT KORB"/>
    <property type="match status" value="1"/>
</dbReference>
<keyword evidence="6" id="KW-0560">Oxidoreductase</keyword>
<comment type="cofactor">
    <cofactor evidence="1">
        <name>Mg(2+)</name>
        <dbReference type="ChEBI" id="CHEBI:18420"/>
    </cofactor>
</comment>
<dbReference type="EMBL" id="LCAB01000012">
    <property type="protein sequence ID" value="KKR82498.1"/>
    <property type="molecule type" value="Genomic_DNA"/>
</dbReference>
<feature type="domain" description="Pyruvate ferredoxin oxidoreductase beta subunit C-terminal" evidence="11">
    <location>
        <begin position="196"/>
        <end position="259"/>
    </location>
</feature>
<dbReference type="PANTHER" id="PTHR48084">
    <property type="entry name" value="2-OXOGLUTARATE OXIDOREDUCTASE SUBUNIT KORB-RELATED"/>
    <property type="match status" value="1"/>
</dbReference>
<feature type="domain" description="Thiamine pyrophosphate enzyme TPP-binding" evidence="10">
    <location>
        <begin position="45"/>
        <end position="192"/>
    </location>
</feature>